<reference evidence="1" key="1">
    <citation type="journal article" date="2020" name="Nature">
        <title>Giant virus diversity and host interactions through global metagenomics.</title>
        <authorList>
            <person name="Schulz F."/>
            <person name="Roux S."/>
            <person name="Paez-Espino D."/>
            <person name="Jungbluth S."/>
            <person name="Walsh D.A."/>
            <person name="Denef V.J."/>
            <person name="McMahon K.D."/>
            <person name="Konstantinidis K.T."/>
            <person name="Eloe-Fadrosh E.A."/>
            <person name="Kyrpides N.C."/>
            <person name="Woyke T."/>
        </authorList>
    </citation>
    <scope>NUCLEOTIDE SEQUENCE</scope>
    <source>
        <strain evidence="1">GVMAG-M-3300020187-37</strain>
    </source>
</reference>
<proteinExistence type="predicted"/>
<dbReference type="Pfam" id="PF19064">
    <property type="entry name" value="DUF5760"/>
    <property type="match status" value="1"/>
</dbReference>
<dbReference type="InterPro" id="IPR043918">
    <property type="entry name" value="DUF5760"/>
</dbReference>
<dbReference type="AlphaFoldDB" id="A0A6C0C648"/>
<sequence>MNINMENQPDGLNNTPIVPSEIPQNELIYFKEKVKHWLAIDKQVTDLENQIKDIKKVKKELMPQITKFMVEHNITDLNTENGKLKCSERKTKSTLNKNYIRIELEKVLGEQSDKIDSCMDNILNNRSVKITHILRKVKS</sequence>
<accession>A0A6C0C648</accession>
<dbReference type="EMBL" id="MN739348">
    <property type="protein sequence ID" value="QHS99816.1"/>
    <property type="molecule type" value="Genomic_DNA"/>
</dbReference>
<protein>
    <submittedName>
        <fullName evidence="1">Uncharacterized protein</fullName>
    </submittedName>
</protein>
<evidence type="ECO:0000313" key="1">
    <source>
        <dbReference type="EMBL" id="QHS99816.1"/>
    </source>
</evidence>
<organism evidence="1">
    <name type="scientific">viral metagenome</name>
    <dbReference type="NCBI Taxonomy" id="1070528"/>
    <lineage>
        <taxon>unclassified sequences</taxon>
        <taxon>metagenomes</taxon>
        <taxon>organismal metagenomes</taxon>
    </lineage>
</organism>
<name>A0A6C0C648_9ZZZZ</name>